<dbReference type="PANTHER" id="PTHR23355:SF9">
    <property type="entry name" value="DIS3-LIKE EXONUCLEASE 2"/>
    <property type="match status" value="1"/>
</dbReference>
<comment type="similarity">
    <text evidence="8">Belongs to the RNR ribonuclease family. RNase R subfamily.</text>
</comment>
<evidence type="ECO:0000256" key="8">
    <source>
        <dbReference type="HAMAP-Rule" id="MF_01895"/>
    </source>
</evidence>
<dbReference type="RefSeq" id="WP_197355788.1">
    <property type="nucleotide sequence ID" value="NZ_CP036298.1"/>
</dbReference>
<dbReference type="InterPro" id="IPR004476">
    <property type="entry name" value="RNase_II/RNase_R"/>
</dbReference>
<dbReference type="Proteomes" id="UP000318017">
    <property type="component" value="Chromosome"/>
</dbReference>
<dbReference type="InterPro" id="IPR003029">
    <property type="entry name" value="S1_domain"/>
</dbReference>
<dbReference type="HAMAP" id="MF_01895">
    <property type="entry name" value="RNase_R"/>
    <property type="match status" value="1"/>
</dbReference>
<dbReference type="SMART" id="SM00955">
    <property type="entry name" value="RNB"/>
    <property type="match status" value="1"/>
</dbReference>
<feature type="region of interest" description="Disordered" evidence="9">
    <location>
        <begin position="724"/>
        <end position="772"/>
    </location>
</feature>
<sequence length="772" mass="87084">MSDSDSPAKIDPALRQQILDLVYHPQYQPTKPKGVHQALGLPPEAFPQVRMAIKRLVQHGELAYARNHLVLTPDQISGDPKMTRGTFRQAAAGFGFVRPVTTGKLGTTEDIFIPASATLSAMDRDLVQVRVRASRKGGGQEGEVVEILERARRQFSGSYAVKDGNSVVWLDGVTIGSPVMVGDVRGLPLEQGDKVVVELVHFPDGRSVGEGVIIEVLGSSKNPAVDTLAVMRQYGLADEFPAEVIDQARATADAFVEGDIPADRRDLTGVVTLTIDPFDARDFDDAISLSKNEKGHWELLVHIADVSHFVPIGSVLDEEARDRGTSVYLPDRVIPMLPELISNHLASLQPNKVRLTKTVLMEMTEEGTVVHQEVFNSVIHNDQRLNYEQVDQYLENPERWRERLTPEIWQLLRDIHTLAMVLRQNRKDTGAIELHLPEVKIDLDKAGKVKGARITENTESHQMIEECMLAANQAVATWLDQLEIPFLRRAHAPPERRKMRKLDDFMRDLGIKCESMENRFEVQRVVELVRGKVTEYAVNYAILKSMSKAVYQPEEEMHYALQFQHYCHFTSPIRRYPDLQVHRTVDRLIRQTKPYGDPLPVLIQLGRHCSDKEQNAEWAEREIIKIKLLHFLNKKIGETMPGVISGVVPDGFYVRGIKFPAEGFVSIQDLPKDSYKFERRGQMLEGFRSGNRFRLGDELVVRIQSVDLARRALLLSVVEKRGQTVEDRPKRGGGKAQRKEPTKATRNSSSSKGAAKKRASFKGADKSKRRRR</sequence>
<dbReference type="InterPro" id="IPR013223">
    <property type="entry name" value="RNase_B_OB_dom"/>
</dbReference>
<dbReference type="KEGG" id="ahel:Q31a_59020"/>
<evidence type="ECO:0000256" key="1">
    <source>
        <dbReference type="ARBA" id="ARBA00001849"/>
    </source>
</evidence>
<evidence type="ECO:0000256" key="4">
    <source>
        <dbReference type="ARBA" id="ARBA00022722"/>
    </source>
</evidence>
<comment type="subcellular location">
    <subcellularLocation>
        <location evidence="2 8">Cytoplasm</location>
    </subcellularLocation>
</comment>
<dbReference type="EMBL" id="CP036298">
    <property type="protein sequence ID" value="QDV27513.1"/>
    <property type="molecule type" value="Genomic_DNA"/>
</dbReference>
<comment type="catalytic activity">
    <reaction evidence="1 8">
        <text>Exonucleolytic cleavage in the 3'- to 5'-direction to yield nucleoside 5'-phosphates.</text>
        <dbReference type="EC" id="3.1.13.1"/>
    </reaction>
</comment>
<keyword evidence="6 8" id="KW-0269">Exonuclease</keyword>
<gene>
    <name evidence="8 11" type="primary">rnr</name>
    <name evidence="11" type="ORF">Q31a_59020</name>
</gene>
<evidence type="ECO:0000256" key="3">
    <source>
        <dbReference type="ARBA" id="ARBA00022490"/>
    </source>
</evidence>
<dbReference type="Pfam" id="PF17876">
    <property type="entry name" value="CSD2"/>
    <property type="match status" value="1"/>
</dbReference>
<keyword evidence="12" id="KW-1185">Reference proteome</keyword>
<keyword evidence="7 8" id="KW-0694">RNA-binding</keyword>
<dbReference type="GO" id="GO:0003723">
    <property type="term" value="F:RNA binding"/>
    <property type="evidence" value="ECO:0007669"/>
    <property type="project" value="UniProtKB-UniRule"/>
</dbReference>
<proteinExistence type="inferred from homology"/>
<dbReference type="SUPFAM" id="SSF50249">
    <property type="entry name" value="Nucleic acid-binding proteins"/>
    <property type="match status" value="3"/>
</dbReference>
<dbReference type="AlphaFoldDB" id="A0A518GFZ3"/>
<reference evidence="11 12" key="1">
    <citation type="submission" date="2019-02" db="EMBL/GenBank/DDBJ databases">
        <title>Deep-cultivation of Planctomycetes and their phenomic and genomic characterization uncovers novel biology.</title>
        <authorList>
            <person name="Wiegand S."/>
            <person name="Jogler M."/>
            <person name="Boedeker C."/>
            <person name="Pinto D."/>
            <person name="Vollmers J."/>
            <person name="Rivas-Marin E."/>
            <person name="Kohn T."/>
            <person name="Peeters S.H."/>
            <person name="Heuer A."/>
            <person name="Rast P."/>
            <person name="Oberbeckmann S."/>
            <person name="Bunk B."/>
            <person name="Jeske O."/>
            <person name="Meyerdierks A."/>
            <person name="Storesund J.E."/>
            <person name="Kallscheuer N."/>
            <person name="Luecker S."/>
            <person name="Lage O.M."/>
            <person name="Pohl T."/>
            <person name="Merkel B.J."/>
            <person name="Hornburger P."/>
            <person name="Mueller R.-W."/>
            <person name="Bruemmer F."/>
            <person name="Labrenz M."/>
            <person name="Spormann A.M."/>
            <person name="Op den Camp H."/>
            <person name="Overmann J."/>
            <person name="Amann R."/>
            <person name="Jetten M.S.M."/>
            <person name="Mascher T."/>
            <person name="Medema M.H."/>
            <person name="Devos D.P."/>
            <person name="Kaster A.-K."/>
            <person name="Ovreas L."/>
            <person name="Rohde M."/>
            <person name="Galperin M.Y."/>
            <person name="Jogler C."/>
        </authorList>
    </citation>
    <scope>NUCLEOTIDE SEQUENCE [LARGE SCALE GENOMIC DNA]</scope>
    <source>
        <strain evidence="11 12">Q31a</strain>
    </source>
</reference>
<dbReference type="InterPro" id="IPR011805">
    <property type="entry name" value="RNase_R"/>
</dbReference>
<dbReference type="InterPro" id="IPR050180">
    <property type="entry name" value="RNR_Ribonuclease"/>
</dbReference>
<dbReference type="PANTHER" id="PTHR23355">
    <property type="entry name" value="RIBONUCLEASE"/>
    <property type="match status" value="1"/>
</dbReference>
<evidence type="ECO:0000313" key="12">
    <source>
        <dbReference type="Proteomes" id="UP000318017"/>
    </source>
</evidence>
<dbReference type="Pfam" id="PF00575">
    <property type="entry name" value="S1"/>
    <property type="match status" value="1"/>
</dbReference>
<feature type="domain" description="S1 motif" evidence="10">
    <location>
        <begin position="637"/>
        <end position="718"/>
    </location>
</feature>
<comment type="function">
    <text evidence="8">3'-5' exoribonuclease that releases 5'-nucleoside monophosphates and is involved in maturation of structured RNAs.</text>
</comment>
<dbReference type="InterPro" id="IPR012340">
    <property type="entry name" value="NA-bd_OB-fold"/>
</dbReference>
<evidence type="ECO:0000256" key="7">
    <source>
        <dbReference type="ARBA" id="ARBA00022884"/>
    </source>
</evidence>
<organism evidence="11 12">
    <name type="scientific">Aureliella helgolandensis</name>
    <dbReference type="NCBI Taxonomy" id="2527968"/>
    <lineage>
        <taxon>Bacteria</taxon>
        <taxon>Pseudomonadati</taxon>
        <taxon>Planctomycetota</taxon>
        <taxon>Planctomycetia</taxon>
        <taxon>Pirellulales</taxon>
        <taxon>Pirellulaceae</taxon>
        <taxon>Aureliella</taxon>
    </lineage>
</organism>
<evidence type="ECO:0000256" key="9">
    <source>
        <dbReference type="SAM" id="MobiDB-lite"/>
    </source>
</evidence>
<dbReference type="SMART" id="SM00316">
    <property type="entry name" value="S1"/>
    <property type="match status" value="1"/>
</dbReference>
<evidence type="ECO:0000313" key="11">
    <source>
        <dbReference type="EMBL" id="QDV27513.1"/>
    </source>
</evidence>
<dbReference type="InterPro" id="IPR040476">
    <property type="entry name" value="CSD2"/>
</dbReference>
<accession>A0A518GFZ3</accession>
<keyword evidence="4 8" id="KW-0540">Nuclease</keyword>
<name>A0A518GFZ3_9BACT</name>
<dbReference type="GO" id="GO:0005829">
    <property type="term" value="C:cytosol"/>
    <property type="evidence" value="ECO:0007669"/>
    <property type="project" value="TreeGrafter"/>
</dbReference>
<dbReference type="EC" id="3.1.13.1" evidence="8"/>
<keyword evidence="5 8" id="KW-0378">Hydrolase</keyword>
<dbReference type="Gene3D" id="2.40.50.140">
    <property type="entry name" value="Nucleic acid-binding proteins"/>
    <property type="match status" value="2"/>
</dbReference>
<protein>
    <recommendedName>
        <fullName evidence="8">Ribonuclease R</fullName>
        <shortName evidence="8">RNase R</shortName>
        <ecNumber evidence="8">3.1.13.1</ecNumber>
    </recommendedName>
</protein>
<evidence type="ECO:0000256" key="2">
    <source>
        <dbReference type="ARBA" id="ARBA00004496"/>
    </source>
</evidence>
<evidence type="ECO:0000259" key="10">
    <source>
        <dbReference type="PROSITE" id="PS50126"/>
    </source>
</evidence>
<dbReference type="PROSITE" id="PS50126">
    <property type="entry name" value="S1"/>
    <property type="match status" value="1"/>
</dbReference>
<dbReference type="NCBIfam" id="TIGR02063">
    <property type="entry name" value="RNase_R"/>
    <property type="match status" value="1"/>
</dbReference>
<dbReference type="Pfam" id="PF08206">
    <property type="entry name" value="OB_RNB"/>
    <property type="match status" value="1"/>
</dbReference>
<evidence type="ECO:0000256" key="6">
    <source>
        <dbReference type="ARBA" id="ARBA00022839"/>
    </source>
</evidence>
<dbReference type="InterPro" id="IPR001900">
    <property type="entry name" value="RNase_II/R"/>
</dbReference>
<dbReference type="NCBIfam" id="TIGR00358">
    <property type="entry name" value="3_prime_RNase"/>
    <property type="match status" value="1"/>
</dbReference>
<dbReference type="Pfam" id="PF00773">
    <property type="entry name" value="RNB"/>
    <property type="match status" value="1"/>
</dbReference>
<dbReference type="GO" id="GO:0006402">
    <property type="term" value="P:mRNA catabolic process"/>
    <property type="evidence" value="ECO:0007669"/>
    <property type="project" value="TreeGrafter"/>
</dbReference>
<keyword evidence="3 8" id="KW-0963">Cytoplasm</keyword>
<evidence type="ECO:0000256" key="5">
    <source>
        <dbReference type="ARBA" id="ARBA00022801"/>
    </source>
</evidence>
<dbReference type="CDD" id="cd04471">
    <property type="entry name" value="S1_RNase_R"/>
    <property type="match status" value="1"/>
</dbReference>
<dbReference type="GO" id="GO:0008859">
    <property type="term" value="F:exoribonuclease II activity"/>
    <property type="evidence" value="ECO:0007669"/>
    <property type="project" value="UniProtKB-UniRule"/>
</dbReference>